<dbReference type="HAMAP" id="MF_00555">
    <property type="entry name" value="AsnA"/>
    <property type="match status" value="1"/>
</dbReference>
<dbReference type="GO" id="GO:0005829">
    <property type="term" value="C:cytosol"/>
    <property type="evidence" value="ECO:0007669"/>
    <property type="project" value="TreeGrafter"/>
</dbReference>
<dbReference type="InterPro" id="IPR045864">
    <property type="entry name" value="aa-tRNA-synth_II/BPL/LPL"/>
</dbReference>
<dbReference type="Proteomes" id="UP000078387">
    <property type="component" value="Unassembled WGS sequence"/>
</dbReference>
<dbReference type="GO" id="GO:0004071">
    <property type="term" value="F:aspartate-ammonia ligase activity"/>
    <property type="evidence" value="ECO:0007669"/>
    <property type="project" value="InterPro"/>
</dbReference>
<comment type="caution">
    <text evidence="8">The sequence shown here is derived from an EMBL/GenBank/DDBJ whole genome shotgun (WGS) entry which is preliminary data.</text>
</comment>
<dbReference type="PANTHER" id="PTHR30073:SF5">
    <property type="entry name" value="ASPARTATE--AMMONIA LIGASE"/>
    <property type="match status" value="1"/>
</dbReference>
<keyword evidence="3" id="KW-0028">Amino-acid biosynthesis</keyword>
<evidence type="ECO:0000256" key="6">
    <source>
        <dbReference type="ARBA" id="ARBA00022888"/>
    </source>
</evidence>
<dbReference type="EMBL" id="BDEQ01000001">
    <property type="protein sequence ID" value="GAT91685.1"/>
    <property type="molecule type" value="Genomic_DNA"/>
</dbReference>
<dbReference type="Gene3D" id="3.30.930.10">
    <property type="entry name" value="Bira Bifunctional Protein, Domain 2"/>
    <property type="match status" value="1"/>
</dbReference>
<dbReference type="InterPro" id="IPR004618">
    <property type="entry name" value="AsnA"/>
</dbReference>
<dbReference type="AlphaFoldDB" id="A0A5K1V7W7"/>
<dbReference type="NCBIfam" id="TIGR00669">
    <property type="entry name" value="asnA"/>
    <property type="match status" value="1"/>
</dbReference>
<dbReference type="OMA" id="QSRICMF"/>
<dbReference type="Pfam" id="PF03590">
    <property type="entry name" value="AsnA"/>
    <property type="match status" value="1"/>
</dbReference>
<evidence type="ECO:0000313" key="8">
    <source>
        <dbReference type="EMBL" id="GAT91685.1"/>
    </source>
</evidence>
<dbReference type="SMR" id="A0A5K1V7W7"/>
<dbReference type="PANTHER" id="PTHR30073">
    <property type="entry name" value="ASPARTATE--AMMONIA LIGASE"/>
    <property type="match status" value="1"/>
</dbReference>
<keyword evidence="1" id="KW-0963">Cytoplasm</keyword>
<sequence length="345" mass="40044">MTTIFPENYFPLLNSFQTEIAIRKIKQEFEKNLTYDLDLLRITAPLFVESGYGLNDDLNGVEVPVHFPVKGMNNSVVEVVHSLAKWKRLQLHELKIPIGEGIVTDMNAIRPMEDLDNIHSIYVDQWDWEKSISKEDRTLDYLKNVVKKIYHTIYKTEEYICNEYSQLKRRLPKEITFLHTEDMEKEYPNLSPKEREHTVAKKYGAVCVIGIGYPLPLSKVTHDGRSPDYDDWSSETKEGYHGLNCDIIVWNDVLQQSLELSSMGIRVDPTALKRQLEMRNATDREKFMFHQMLLKGELPLSIGGGIGQSRLCMFYLQKAHIGEIQASVWNHETKEQLAQHNIFLL</sequence>
<keyword evidence="6" id="KW-0061">Asparagine biosynthesis</keyword>
<accession>A0A5K1V7W7</accession>
<reference evidence="8 9" key="1">
    <citation type="submission" date="2016-05" db="EMBL/GenBank/DDBJ databases">
        <title>First whole genome sequencing of Entamoeba histolytica HM1:IMSS-clone-6.</title>
        <authorList>
            <person name="Mukherjee Avik.K."/>
            <person name="Izumyama S."/>
            <person name="Nakada-Tsukui K."/>
            <person name="Nozaki T."/>
        </authorList>
    </citation>
    <scope>NUCLEOTIDE SEQUENCE [LARGE SCALE GENOMIC DNA]</scope>
    <source>
        <strain evidence="8 9">HM1:IMSS clone 6</strain>
    </source>
</reference>
<dbReference type="InterPro" id="IPR006195">
    <property type="entry name" value="aa-tRNA-synth_II"/>
</dbReference>
<evidence type="ECO:0000256" key="5">
    <source>
        <dbReference type="ARBA" id="ARBA00022840"/>
    </source>
</evidence>
<dbReference type="VEuPathDB" id="AmoebaDB:EHI8A_021250"/>
<keyword evidence="4" id="KW-0547">Nucleotide-binding</keyword>
<organism evidence="8 9">
    <name type="scientific">Entamoeba histolytica</name>
    <dbReference type="NCBI Taxonomy" id="5759"/>
    <lineage>
        <taxon>Eukaryota</taxon>
        <taxon>Amoebozoa</taxon>
        <taxon>Evosea</taxon>
        <taxon>Archamoebae</taxon>
        <taxon>Mastigamoebida</taxon>
        <taxon>Entamoebidae</taxon>
        <taxon>Entamoeba</taxon>
    </lineage>
</organism>
<dbReference type="VEuPathDB" id="AmoebaDB:KM1_054460"/>
<keyword evidence="2" id="KW-0436">Ligase</keyword>
<name>A0A5K1V7W7_ENTHI</name>
<evidence type="ECO:0000256" key="1">
    <source>
        <dbReference type="ARBA" id="ARBA00022490"/>
    </source>
</evidence>
<dbReference type="SUPFAM" id="SSF55681">
    <property type="entry name" value="Class II aaRS and biotin synthetases"/>
    <property type="match status" value="1"/>
</dbReference>
<dbReference type="VEuPathDB" id="AmoebaDB:EHI7A_024160"/>
<dbReference type="VEuPathDB" id="AmoebaDB:EHI5A_004210"/>
<dbReference type="GO" id="GO:0006529">
    <property type="term" value="P:asparagine biosynthetic process"/>
    <property type="evidence" value="ECO:0007669"/>
    <property type="project" value="UniProtKB-KW"/>
</dbReference>
<dbReference type="GO" id="GO:0005524">
    <property type="term" value="F:ATP binding"/>
    <property type="evidence" value="ECO:0007669"/>
    <property type="project" value="UniProtKB-KW"/>
</dbReference>
<evidence type="ECO:0000313" key="9">
    <source>
        <dbReference type="Proteomes" id="UP000078387"/>
    </source>
</evidence>
<evidence type="ECO:0000259" key="7">
    <source>
        <dbReference type="PROSITE" id="PS50862"/>
    </source>
</evidence>
<dbReference type="PROSITE" id="PS50862">
    <property type="entry name" value="AA_TRNA_LIGASE_II"/>
    <property type="match status" value="1"/>
</dbReference>
<evidence type="ECO:0000256" key="4">
    <source>
        <dbReference type="ARBA" id="ARBA00022741"/>
    </source>
</evidence>
<keyword evidence="5" id="KW-0067">ATP-binding</keyword>
<protein>
    <submittedName>
        <fullName evidence="8">Asparagine synthetase a putative</fullName>
    </submittedName>
</protein>
<dbReference type="PIRSF" id="PIRSF001555">
    <property type="entry name" value="Asp_ammon_ligase"/>
    <property type="match status" value="1"/>
</dbReference>
<proteinExistence type="inferred from homology"/>
<feature type="domain" description="Aminoacyl-transfer RNA synthetases class-II family profile" evidence="7">
    <location>
        <begin position="107"/>
        <end position="321"/>
    </location>
</feature>
<evidence type="ECO:0000256" key="2">
    <source>
        <dbReference type="ARBA" id="ARBA00022598"/>
    </source>
</evidence>
<evidence type="ECO:0000256" key="3">
    <source>
        <dbReference type="ARBA" id="ARBA00022605"/>
    </source>
</evidence>
<gene>
    <name evidence="8" type="ORF">CL6EHI_148470</name>
</gene>
<dbReference type="VEuPathDB" id="AmoebaDB:EHI_148470"/>